<feature type="transmembrane region" description="Helical" evidence="1">
    <location>
        <begin position="32"/>
        <end position="55"/>
    </location>
</feature>
<protein>
    <submittedName>
        <fullName evidence="2">Uncharacterized protein</fullName>
    </submittedName>
</protein>
<keyword evidence="1" id="KW-1133">Transmembrane helix</keyword>
<accession>A0A7X1LN98</accession>
<dbReference type="Proteomes" id="UP000592342">
    <property type="component" value="Unassembled WGS sequence"/>
</dbReference>
<evidence type="ECO:0000313" key="3">
    <source>
        <dbReference type="Proteomes" id="UP000592342"/>
    </source>
</evidence>
<gene>
    <name evidence="2" type="ORF">H7U16_25970</name>
</gene>
<reference evidence="2 3" key="1">
    <citation type="submission" date="2020-08" db="EMBL/GenBank/DDBJ databases">
        <title>Tigecycline and colistin resistance in Klebsiella pneumoniae.</title>
        <authorList>
            <person name="Ramesh N."/>
            <person name="Shanthini T."/>
            <person name="Prasanth M."/>
            <person name="Senthilkumar N."/>
            <person name="Meesala Krishna M."/>
            <person name="Guruswami G."/>
        </authorList>
    </citation>
    <scope>NUCLEOTIDE SEQUENCE [LARGE SCALE GENOMIC DNA]</scope>
    <source>
        <strain evidence="2 3">SHM 84</strain>
    </source>
</reference>
<dbReference type="EMBL" id="JACLRA010000003">
    <property type="protein sequence ID" value="MBC2863259.1"/>
    <property type="molecule type" value="Genomic_DNA"/>
</dbReference>
<evidence type="ECO:0000313" key="2">
    <source>
        <dbReference type="EMBL" id="MBC2863259.1"/>
    </source>
</evidence>
<evidence type="ECO:0000256" key="1">
    <source>
        <dbReference type="SAM" id="Phobius"/>
    </source>
</evidence>
<keyword evidence="1" id="KW-0812">Transmembrane</keyword>
<keyword evidence="1" id="KW-0472">Membrane</keyword>
<comment type="caution">
    <text evidence="2">The sequence shown here is derived from an EMBL/GenBank/DDBJ whole genome shotgun (WGS) entry which is preliminary data.</text>
</comment>
<organism evidence="2 3">
    <name type="scientific">Klebsiella pneumoniae</name>
    <dbReference type="NCBI Taxonomy" id="573"/>
    <lineage>
        <taxon>Bacteria</taxon>
        <taxon>Pseudomonadati</taxon>
        <taxon>Pseudomonadota</taxon>
        <taxon>Gammaproteobacteria</taxon>
        <taxon>Enterobacterales</taxon>
        <taxon>Enterobacteriaceae</taxon>
        <taxon>Klebsiella/Raoultella group</taxon>
        <taxon>Klebsiella</taxon>
        <taxon>Klebsiella pneumoniae complex</taxon>
    </lineage>
</organism>
<sequence length="150" mass="15402">MRTVQAYAHPNPYERGRFGQALEGGGSRRAPASAQAAVTAARVVLVFGAIVLVLWSGAHVITGTMSAGTLGQFVLALIGGGSVRPGYGCGTNCGVRPAAWGGFPNCCRNGHGDRRAGTHCAAGTLRGRSASSRCGLKLPERCVGLRLRPA</sequence>
<proteinExistence type="predicted"/>
<dbReference type="AlphaFoldDB" id="A0A7X1LN98"/>
<name>A0A7X1LN98_KLEPN</name>